<organism evidence="2">
    <name type="scientific">Flavobacterium sp. CFS9</name>
    <dbReference type="NCBI Taxonomy" id="3143118"/>
    <lineage>
        <taxon>Bacteria</taxon>
        <taxon>Pseudomonadati</taxon>
        <taxon>Bacteroidota</taxon>
        <taxon>Flavobacteriia</taxon>
        <taxon>Flavobacteriales</taxon>
        <taxon>Flavobacteriaceae</taxon>
        <taxon>Flavobacterium</taxon>
    </lineage>
</organism>
<keyword evidence="1" id="KW-0732">Signal</keyword>
<dbReference type="AlphaFoldDB" id="A0AAT9H611"/>
<gene>
    <name evidence="2" type="ORF">CFS9_35700</name>
</gene>
<name>A0AAT9H611_9FLAO</name>
<evidence type="ECO:0000313" key="2">
    <source>
        <dbReference type="EMBL" id="BFM44929.1"/>
    </source>
</evidence>
<reference evidence="2" key="1">
    <citation type="submission" date="2024-05" db="EMBL/GenBank/DDBJ databases">
        <title>Whole-Genome Sequence of CFS9, a Potential Fish Probiotic Isolated from the Body Surface of Silurus asotus.</title>
        <authorList>
            <person name="Kojima M."/>
            <person name="Tobioka K."/>
            <person name="Yokota K."/>
            <person name="Nakatani H."/>
            <person name="Hori K."/>
            <person name="Tamaru Y."/>
            <person name="Okazaki F."/>
        </authorList>
    </citation>
    <scope>NUCLEOTIDE SEQUENCE</scope>
    <source>
        <strain evidence="2">CFS9</strain>
    </source>
</reference>
<feature type="signal peptide" evidence="1">
    <location>
        <begin position="1"/>
        <end position="18"/>
    </location>
</feature>
<evidence type="ECO:0000256" key="1">
    <source>
        <dbReference type="SAM" id="SignalP"/>
    </source>
</evidence>
<sequence>MKNYILVFALIFTTISFAQTITSKKEEANVEQYALLQKVNKYYPDITLNKTVTNFYADGNIIDTHQEFDLTTSKFSSYKIGLEPDNKKLLFEYVSDETGKVYGDVTIFKGNALRTTFNEKNNEISVSLNGKPVYIKKIKQN</sequence>
<feature type="chain" id="PRO_5043703439" description="MORN repeat variant" evidence="1">
    <location>
        <begin position="19"/>
        <end position="141"/>
    </location>
</feature>
<proteinExistence type="predicted"/>
<protein>
    <recommendedName>
        <fullName evidence="3">MORN repeat variant</fullName>
    </recommendedName>
</protein>
<evidence type="ECO:0008006" key="3">
    <source>
        <dbReference type="Google" id="ProtNLM"/>
    </source>
</evidence>
<accession>A0AAT9H611</accession>
<dbReference type="RefSeq" id="WP_369615996.1">
    <property type="nucleotide sequence ID" value="NZ_AP031573.1"/>
</dbReference>
<dbReference type="EMBL" id="AP031573">
    <property type="protein sequence ID" value="BFM44929.1"/>
    <property type="molecule type" value="Genomic_DNA"/>
</dbReference>